<dbReference type="SMART" id="SM00256">
    <property type="entry name" value="FBOX"/>
    <property type="match status" value="1"/>
</dbReference>
<comment type="caution">
    <text evidence="15">The sequence shown here is derived from an EMBL/GenBank/DDBJ whole genome shotgun (WGS) entry which is preliminary data.</text>
</comment>
<evidence type="ECO:0000256" key="12">
    <source>
        <dbReference type="SAM" id="MobiDB-lite"/>
    </source>
</evidence>
<dbReference type="Pfam" id="PF00687">
    <property type="entry name" value="Ribosomal_L1"/>
    <property type="match status" value="1"/>
</dbReference>
<dbReference type="PROSITE" id="PS50181">
    <property type="entry name" value="FBOX"/>
    <property type="match status" value="1"/>
</dbReference>
<keyword evidence="6" id="KW-1133">Transmembrane helix</keyword>
<dbReference type="SMART" id="SM00367">
    <property type="entry name" value="LRR_CC"/>
    <property type="match status" value="8"/>
</dbReference>
<dbReference type="SUPFAM" id="SSF81383">
    <property type="entry name" value="F-box domain"/>
    <property type="match status" value="1"/>
</dbReference>
<evidence type="ECO:0000313" key="15">
    <source>
        <dbReference type="EMBL" id="PVH19933.1"/>
    </source>
</evidence>
<dbReference type="Gene3D" id="2.60.120.10">
    <property type="entry name" value="Jelly Rolls"/>
    <property type="match status" value="2"/>
</dbReference>
<dbReference type="Pfam" id="PF25372">
    <property type="entry name" value="DUF7885"/>
    <property type="match status" value="1"/>
</dbReference>
<dbReference type="GO" id="GO:0016020">
    <property type="term" value="C:membrane"/>
    <property type="evidence" value="ECO:0007669"/>
    <property type="project" value="UniProtKB-SubCell"/>
</dbReference>
<dbReference type="PROSITE" id="PS00889">
    <property type="entry name" value="CNMP_BINDING_2"/>
    <property type="match status" value="1"/>
</dbReference>
<keyword evidence="16" id="KW-1185">Reference proteome</keyword>
<keyword evidence="3" id="KW-0813">Transport</keyword>
<evidence type="ECO:0000259" key="13">
    <source>
        <dbReference type="PROSITE" id="PS50042"/>
    </source>
</evidence>
<dbReference type="InterPro" id="IPR023673">
    <property type="entry name" value="Ribosomal_uL1_CS"/>
</dbReference>
<dbReference type="CDD" id="cd00038">
    <property type="entry name" value="CAP_ED"/>
    <property type="match status" value="2"/>
</dbReference>
<evidence type="ECO:0000256" key="3">
    <source>
        <dbReference type="ARBA" id="ARBA00022448"/>
    </source>
</evidence>
<evidence type="ECO:0000256" key="11">
    <source>
        <dbReference type="ARBA" id="ARBA00023303"/>
    </source>
</evidence>
<evidence type="ECO:0000256" key="7">
    <source>
        <dbReference type="ARBA" id="ARBA00023065"/>
    </source>
</evidence>
<dbReference type="GO" id="GO:0044877">
    <property type="term" value="F:protein-containing complex binding"/>
    <property type="evidence" value="ECO:0007669"/>
    <property type="project" value="TreeGrafter"/>
</dbReference>
<evidence type="ECO:0000256" key="10">
    <source>
        <dbReference type="ARBA" id="ARBA00023286"/>
    </source>
</evidence>
<evidence type="ECO:0000313" key="16">
    <source>
        <dbReference type="Proteomes" id="UP000244309"/>
    </source>
</evidence>
<evidence type="ECO:0000256" key="5">
    <source>
        <dbReference type="ARBA" id="ARBA00022980"/>
    </source>
</evidence>
<dbReference type="Pfam" id="PF00027">
    <property type="entry name" value="cNMP_binding"/>
    <property type="match status" value="2"/>
</dbReference>
<evidence type="ECO:0000256" key="6">
    <source>
        <dbReference type="ARBA" id="ARBA00022989"/>
    </source>
</evidence>
<evidence type="ECO:0000256" key="4">
    <source>
        <dbReference type="ARBA" id="ARBA00022692"/>
    </source>
</evidence>
<dbReference type="CDD" id="cd00403">
    <property type="entry name" value="Ribosomal_L1"/>
    <property type="match status" value="1"/>
</dbReference>
<dbReference type="SUPFAM" id="SSF52047">
    <property type="entry name" value="RNI-like"/>
    <property type="match status" value="1"/>
</dbReference>
<dbReference type="SUPFAM" id="SSF56808">
    <property type="entry name" value="Ribosomal protein L1"/>
    <property type="match status" value="1"/>
</dbReference>
<dbReference type="InterPro" id="IPR018490">
    <property type="entry name" value="cNMP-bd_dom_sf"/>
</dbReference>
<feature type="compositionally biased region" description="Low complexity" evidence="12">
    <location>
        <begin position="272"/>
        <end position="281"/>
    </location>
</feature>
<keyword evidence="9" id="KW-0687">Ribonucleoprotein</keyword>
<dbReference type="PROSITE" id="PS50042">
    <property type="entry name" value="CNMP_BINDING_3"/>
    <property type="match status" value="2"/>
</dbReference>
<dbReference type="InterPro" id="IPR023674">
    <property type="entry name" value="Ribosomal_uL1-like"/>
</dbReference>
<dbReference type="RefSeq" id="XP_025340873.1">
    <property type="nucleotide sequence ID" value="XM_025485408.1"/>
</dbReference>
<dbReference type="PANTHER" id="PTHR45638:SF24">
    <property type="entry name" value="CYCLIC NUCLEOTIDE-BINDING DOMAIN PROTEIN (AFU_ORTHOLOGUE AFUA_2G03170)"/>
    <property type="match status" value="1"/>
</dbReference>
<dbReference type="GeneID" id="37007041"/>
<dbReference type="GO" id="GO:0005840">
    <property type="term" value="C:ribosome"/>
    <property type="evidence" value="ECO:0007669"/>
    <property type="project" value="UniProtKB-KW"/>
</dbReference>
<dbReference type="InterPro" id="IPR016095">
    <property type="entry name" value="Ribosomal_uL1_3-a/b-sand"/>
</dbReference>
<evidence type="ECO:0000256" key="8">
    <source>
        <dbReference type="ARBA" id="ARBA00023136"/>
    </source>
</evidence>
<dbReference type="Proteomes" id="UP000244309">
    <property type="component" value="Unassembled WGS sequence"/>
</dbReference>
<feature type="domain" description="F-box" evidence="14">
    <location>
        <begin position="820"/>
        <end position="867"/>
    </location>
</feature>
<feature type="compositionally biased region" description="Basic residues" evidence="12">
    <location>
        <begin position="42"/>
        <end position="57"/>
    </location>
</feature>
<feature type="compositionally biased region" description="Pro residues" evidence="12">
    <location>
        <begin position="282"/>
        <end position="296"/>
    </location>
</feature>
<dbReference type="GO" id="GO:0005221">
    <property type="term" value="F:intracellularly cyclic nucleotide-activated monoatomic cation channel activity"/>
    <property type="evidence" value="ECO:0007669"/>
    <property type="project" value="InterPro"/>
</dbReference>
<dbReference type="InterPro" id="IPR032675">
    <property type="entry name" value="LRR_dom_sf"/>
</dbReference>
<dbReference type="OrthoDB" id="421226at2759"/>
<dbReference type="SUPFAM" id="SSF51206">
    <property type="entry name" value="cAMP-binding domain-like"/>
    <property type="match status" value="2"/>
</dbReference>
<feature type="region of interest" description="Disordered" evidence="12">
    <location>
        <begin position="447"/>
        <end position="476"/>
    </location>
</feature>
<dbReference type="PROSITE" id="PS01199">
    <property type="entry name" value="RIBOSOMAL_L1"/>
    <property type="match status" value="1"/>
</dbReference>
<dbReference type="VEuPathDB" id="FungiDB:CXQ85_001710"/>
<accession>A0A2V1ARP3</accession>
<gene>
    <name evidence="15" type="ORF">CXQ85_001710</name>
</gene>
<keyword evidence="8" id="KW-0472">Membrane</keyword>
<organism evidence="15 16">
    <name type="scientific">Candidozyma haemuli</name>
    <dbReference type="NCBI Taxonomy" id="45357"/>
    <lineage>
        <taxon>Eukaryota</taxon>
        <taxon>Fungi</taxon>
        <taxon>Dikarya</taxon>
        <taxon>Ascomycota</taxon>
        <taxon>Saccharomycotina</taxon>
        <taxon>Pichiomycetes</taxon>
        <taxon>Metschnikowiaceae</taxon>
        <taxon>Candidozyma</taxon>
    </lineage>
</organism>
<proteinExistence type="inferred from homology"/>
<dbReference type="STRING" id="45357.A0A2V1ARP3"/>
<keyword evidence="10" id="KW-1071">Ligand-gated ion channel</keyword>
<evidence type="ECO:0000259" key="14">
    <source>
        <dbReference type="PROSITE" id="PS50181"/>
    </source>
</evidence>
<dbReference type="GO" id="GO:1990904">
    <property type="term" value="C:ribonucleoprotein complex"/>
    <property type="evidence" value="ECO:0007669"/>
    <property type="project" value="UniProtKB-KW"/>
</dbReference>
<dbReference type="InterPro" id="IPR057207">
    <property type="entry name" value="FBXL15_LRR"/>
</dbReference>
<dbReference type="PANTHER" id="PTHR45638">
    <property type="entry name" value="CYCLIC NUCLEOTIDE-GATED CATION CHANNEL SUBUNIT A"/>
    <property type="match status" value="1"/>
</dbReference>
<feature type="domain" description="Cyclic nucleotide-binding" evidence="13">
    <location>
        <begin position="318"/>
        <end position="435"/>
    </location>
</feature>
<evidence type="ECO:0000256" key="9">
    <source>
        <dbReference type="ARBA" id="ARBA00023274"/>
    </source>
</evidence>
<dbReference type="InterPro" id="IPR001810">
    <property type="entry name" value="F-box_dom"/>
</dbReference>
<dbReference type="InterPro" id="IPR000595">
    <property type="entry name" value="cNMP-bd_dom"/>
</dbReference>
<feature type="domain" description="Cyclic nucleotide-binding" evidence="13">
    <location>
        <begin position="520"/>
        <end position="630"/>
    </location>
</feature>
<dbReference type="InterPro" id="IPR028364">
    <property type="entry name" value="Ribosomal_uL1/biogenesis"/>
</dbReference>
<dbReference type="InterPro" id="IPR050866">
    <property type="entry name" value="CNG_cation_channel"/>
</dbReference>
<dbReference type="Gene3D" id="3.80.10.10">
    <property type="entry name" value="Ribonuclease Inhibitor"/>
    <property type="match status" value="2"/>
</dbReference>
<reference evidence="15 16" key="1">
    <citation type="submission" date="2017-12" db="EMBL/GenBank/DDBJ databases">
        <title>Genome Sequence of a Multidrug-Resistant Candida haemulonii Isolate from a Patient with Chronic Leg Ulcers in Israel.</title>
        <authorList>
            <person name="Chow N.A."/>
            <person name="Gade L."/>
            <person name="Batra D."/>
            <person name="Rowe L.A."/>
            <person name="Ben-Ami R."/>
            <person name="Loparev V.N."/>
            <person name="Litvintseva A.P."/>
        </authorList>
    </citation>
    <scope>NUCLEOTIDE SEQUENCE [LARGE SCALE GENOMIC DNA]</scope>
    <source>
        <strain evidence="15 16">B11899</strain>
    </source>
</reference>
<name>A0A2V1ARP3_9ASCO</name>
<keyword evidence="4" id="KW-0812">Transmembrane</keyword>
<evidence type="ECO:0000256" key="2">
    <source>
        <dbReference type="ARBA" id="ARBA00010531"/>
    </source>
</evidence>
<dbReference type="Gene3D" id="3.40.50.790">
    <property type="match status" value="1"/>
</dbReference>
<dbReference type="FunFam" id="2.60.120.10:FF:000057">
    <property type="entry name" value="Cyclic nucleotide-binding domain protein"/>
    <property type="match status" value="1"/>
</dbReference>
<dbReference type="EMBL" id="PKFO01000003">
    <property type="protein sequence ID" value="PVH19933.1"/>
    <property type="molecule type" value="Genomic_DNA"/>
</dbReference>
<comment type="similarity">
    <text evidence="2">Belongs to the universal ribosomal protein uL1 family.</text>
</comment>
<dbReference type="AlphaFoldDB" id="A0A2V1ARP3"/>
<comment type="subcellular location">
    <subcellularLocation>
        <location evidence="1">Membrane</location>
        <topology evidence="1">Multi-pass membrane protein</topology>
    </subcellularLocation>
</comment>
<feature type="region of interest" description="Disordered" evidence="12">
    <location>
        <begin position="24"/>
        <end position="58"/>
    </location>
</feature>
<feature type="region of interest" description="Disordered" evidence="12">
    <location>
        <begin position="250"/>
        <end position="304"/>
    </location>
</feature>
<feature type="compositionally biased region" description="Polar residues" evidence="12">
    <location>
        <begin position="452"/>
        <end position="476"/>
    </location>
</feature>
<dbReference type="InterPro" id="IPR014710">
    <property type="entry name" value="RmlC-like_jellyroll"/>
</dbReference>
<dbReference type="Gene3D" id="3.30.190.20">
    <property type="match status" value="1"/>
</dbReference>
<evidence type="ECO:0008006" key="17">
    <source>
        <dbReference type="Google" id="ProtNLM"/>
    </source>
</evidence>
<dbReference type="InterPro" id="IPR036047">
    <property type="entry name" value="F-box-like_dom_sf"/>
</dbReference>
<dbReference type="SMART" id="SM00100">
    <property type="entry name" value="cNMP"/>
    <property type="match status" value="2"/>
</dbReference>
<keyword evidence="5" id="KW-0689">Ribosomal protein</keyword>
<dbReference type="InterPro" id="IPR006553">
    <property type="entry name" value="Leu-rich_rpt_Cys-con_subtyp"/>
</dbReference>
<dbReference type="Pfam" id="PF00646">
    <property type="entry name" value="F-box"/>
    <property type="match status" value="1"/>
</dbReference>
<dbReference type="CDD" id="cd09917">
    <property type="entry name" value="F-box_SF"/>
    <property type="match status" value="1"/>
</dbReference>
<protein>
    <recommendedName>
        <fullName evidence="17">Cyclic nucleotide-binding domain-containing protein</fullName>
    </recommendedName>
</protein>
<sequence length="1199" mass="131964">MLSRSLIARSGLSICRLFSTTTPALAPPSKKARDRKEENRASARRLMKRRAQHRAPASKHPLYMDIPTAMRYLRAAEVGKSPGKTTVTAHVSLVPSKSSFPVSGKIFFPKAIKDTSALVLVNNSEKQEALKEIPGVTVGGSDLISEIRDGAFNLAKIDQAYADPDVVGELRSIAKILGPRGLMPSEKRGTVGKDILKTVKENFGAYYFKQGGEEMAIPIGRCDFSDEEIIRNLKAASDALHDSQVGLKDPVMIGRSHEPDRVMKSPVRNFQPSSPSPLSSGDPPPAASLLQPPPPTTSVHAKDSVPSNLLEKLSTFPLFKDAPPSFHHKVASKLKLVQYTPQEYVIKEGDPALSMYWILKGTVSVTSPDGDSVYAELNPGAFFGEIGILFNRPRTATVVARSRVLLGVLTADALNTVLRSYPLIERRIRDEAQERLAMQDKKNKADIPILRPNNSPAPDSWPNQVTSTSTAPTLSVSNPSPLSQIVTASRRVSISSPLVMSLDNVDQTISIQDFIKTVPIFANLPPDLIHRLALGADPLNFKSYEFIFRKGDLGSDIYFVVDGEVEVIDDGENKDKSERILARLKKGAYFGEMSFLELAQNGKIVKRSASIRTVTSVELIVIRSHQLERICSKYSHFVDEIRKTVFERKLMNQTQNIGVGSASPIVMPERRRSIAVETVNSRASSNLSLANNRQLLSPEPSLFNPNWGGFSAFDSSHTKTSRSVSPASSIDPDAVQAKTPTSLTVDSCEGIGRKRRSVCRSVSPSRQLPEGPLDLNVPPAKLFDQVNSFPSSRRPSFQYMPHSKRMKLASLAGRRRSSVLVSPGSMPDKILLKVFEFLDLPVLMKLRIVSRRWRQLLYMAPNICQRLDLTPWNTTITDDALIAITDFVGSRTQFIDISNCFHITDEGFSYMVNEIGMAGNLKSIRMMSTWEVSAMAIMDLASPSVGSQLEEIDLSNCRKVNDNVVQRLIGWSDETRRDPSFGDQHNQMGSKILKRLSLSYCKALTDDVMHHIASNANETLESLALTRCTTITDMGFQYWTYRTFPNLKRLSLKDCTFLTDKSIISVANAAPHLESLDLSFCCALSDTAVEVLCLGCQNLQSLDLSFCGSAVSDSSLVAISLHLRNLKRLSVKGCIRVTRAGVDALLSGFSPLTYINVSQCRNAHVYPGNMPAQTLQINPSTKSAFITAGPAKDIIEIVI</sequence>
<keyword evidence="11" id="KW-0407">Ion channel</keyword>
<evidence type="ECO:0000256" key="1">
    <source>
        <dbReference type="ARBA" id="ARBA00004141"/>
    </source>
</evidence>
<dbReference type="InterPro" id="IPR018488">
    <property type="entry name" value="cNMP-bd_CS"/>
</dbReference>
<keyword evidence="7" id="KW-0406">Ion transport</keyword>